<evidence type="ECO:0000313" key="9">
    <source>
        <dbReference type="EMBL" id="SHE71279.1"/>
    </source>
</evidence>
<dbReference type="FunFam" id="3.20.20.10:FF:000002">
    <property type="entry name" value="Alanine racemase"/>
    <property type="match status" value="1"/>
</dbReference>
<comment type="similarity">
    <text evidence="5">Belongs to the alanine racemase family.</text>
</comment>
<dbReference type="NCBIfam" id="TIGR00492">
    <property type="entry name" value="alr"/>
    <property type="match status" value="1"/>
</dbReference>
<dbReference type="Proteomes" id="UP000184164">
    <property type="component" value="Unassembled WGS sequence"/>
</dbReference>
<dbReference type="Pfam" id="PF01168">
    <property type="entry name" value="Ala_racemase_N"/>
    <property type="match status" value="1"/>
</dbReference>
<comment type="cofactor">
    <cofactor evidence="2 5 6">
        <name>pyridoxal 5'-phosphate</name>
        <dbReference type="ChEBI" id="CHEBI:597326"/>
    </cofactor>
</comment>
<dbReference type="InterPro" id="IPR011079">
    <property type="entry name" value="Ala_racemase_C"/>
</dbReference>
<dbReference type="InterPro" id="IPR036565">
    <property type="entry name" value="Mur-like_cat_sf"/>
</dbReference>
<dbReference type="InterPro" id="IPR036615">
    <property type="entry name" value="Mur_ligase_C_dom_sf"/>
</dbReference>
<feature type="active site" description="Proton acceptor; specific for D-alanine" evidence="5">
    <location>
        <position position="494"/>
    </location>
</feature>
<keyword evidence="3 5" id="KW-0663">Pyridoxal phosphate</keyword>
<name>A0A1M4VQN9_9BACT</name>
<dbReference type="GO" id="GO:0008784">
    <property type="term" value="F:alanine racemase activity"/>
    <property type="evidence" value="ECO:0007669"/>
    <property type="project" value="UniProtKB-UniRule"/>
</dbReference>
<dbReference type="EMBL" id="FQUM01000002">
    <property type="protein sequence ID" value="SHE71279.1"/>
    <property type="molecule type" value="Genomic_DNA"/>
</dbReference>
<keyword evidence="10" id="KW-1185">Reference proteome</keyword>
<dbReference type="SMART" id="SM01005">
    <property type="entry name" value="Ala_racemase_C"/>
    <property type="match status" value="1"/>
</dbReference>
<dbReference type="SUPFAM" id="SSF50621">
    <property type="entry name" value="Alanine racemase C-terminal domain-like"/>
    <property type="match status" value="1"/>
</dbReference>
<dbReference type="CDD" id="cd00430">
    <property type="entry name" value="PLPDE_III_AR"/>
    <property type="match status" value="1"/>
</dbReference>
<protein>
    <recommendedName>
        <fullName evidence="5">Alanine racemase</fullName>
        <ecNumber evidence="5">5.1.1.1</ecNumber>
    </recommendedName>
</protein>
<feature type="active site" description="Proton acceptor; specific for L-alanine" evidence="5">
    <location>
        <position position="718"/>
    </location>
</feature>
<dbReference type="Pfam" id="PF00842">
    <property type="entry name" value="Ala_racemase_C"/>
    <property type="match status" value="1"/>
</dbReference>
<dbReference type="PRINTS" id="PR00992">
    <property type="entry name" value="ALARACEMASE"/>
</dbReference>
<feature type="modified residue" description="N6-(pyridoxal phosphate)lysine" evidence="5 6">
    <location>
        <position position="494"/>
    </location>
</feature>
<dbReference type="Gene3D" id="3.40.1190.10">
    <property type="entry name" value="Mur-like, catalytic domain"/>
    <property type="match status" value="1"/>
</dbReference>
<evidence type="ECO:0000256" key="3">
    <source>
        <dbReference type="ARBA" id="ARBA00022898"/>
    </source>
</evidence>
<dbReference type="GO" id="GO:0005829">
    <property type="term" value="C:cytosol"/>
    <property type="evidence" value="ECO:0007669"/>
    <property type="project" value="TreeGrafter"/>
</dbReference>
<dbReference type="SUPFAM" id="SSF51419">
    <property type="entry name" value="PLP-binding barrel"/>
    <property type="match status" value="1"/>
</dbReference>
<evidence type="ECO:0000313" key="10">
    <source>
        <dbReference type="Proteomes" id="UP000184164"/>
    </source>
</evidence>
<dbReference type="SUPFAM" id="SSF63418">
    <property type="entry name" value="MurE/MurF N-terminal domain"/>
    <property type="match status" value="1"/>
</dbReference>
<dbReference type="GO" id="GO:0030632">
    <property type="term" value="P:D-alanine biosynthetic process"/>
    <property type="evidence" value="ECO:0007669"/>
    <property type="project" value="UniProtKB-UniRule"/>
</dbReference>
<dbReference type="PANTHER" id="PTHR30511:SF0">
    <property type="entry name" value="ALANINE RACEMASE, CATABOLIC-RELATED"/>
    <property type="match status" value="1"/>
</dbReference>
<dbReference type="GO" id="GO:0030170">
    <property type="term" value="F:pyridoxal phosphate binding"/>
    <property type="evidence" value="ECO:0007669"/>
    <property type="project" value="UniProtKB-UniRule"/>
</dbReference>
<dbReference type="STRING" id="1484053.SAMN05444274_102175"/>
<dbReference type="InterPro" id="IPR035911">
    <property type="entry name" value="MurE/MurF_N"/>
</dbReference>
<dbReference type="Gene3D" id="3.90.190.20">
    <property type="entry name" value="Mur ligase, C-terminal domain"/>
    <property type="match status" value="1"/>
</dbReference>
<dbReference type="UniPathway" id="UPA00042">
    <property type="reaction ID" value="UER00497"/>
</dbReference>
<dbReference type="InterPro" id="IPR000821">
    <property type="entry name" value="Ala_racemase"/>
</dbReference>
<dbReference type="InterPro" id="IPR013221">
    <property type="entry name" value="Mur_ligase_cen"/>
</dbReference>
<dbReference type="InterPro" id="IPR009006">
    <property type="entry name" value="Ala_racemase/Decarboxylase_C"/>
</dbReference>
<evidence type="ECO:0000259" key="8">
    <source>
        <dbReference type="SMART" id="SM01005"/>
    </source>
</evidence>
<comment type="catalytic activity">
    <reaction evidence="1 5">
        <text>L-alanine = D-alanine</text>
        <dbReference type="Rhea" id="RHEA:20249"/>
        <dbReference type="ChEBI" id="CHEBI:57416"/>
        <dbReference type="ChEBI" id="CHEBI:57972"/>
        <dbReference type="EC" id="5.1.1.1"/>
    </reaction>
</comment>
<dbReference type="Gene3D" id="2.40.37.10">
    <property type="entry name" value="Lyase, Ornithine Decarboxylase, Chain A, domain 1"/>
    <property type="match status" value="1"/>
</dbReference>
<reference evidence="9 10" key="1">
    <citation type="submission" date="2016-11" db="EMBL/GenBank/DDBJ databases">
        <authorList>
            <person name="Jaros S."/>
            <person name="Januszkiewicz K."/>
            <person name="Wedrychowicz H."/>
        </authorList>
    </citation>
    <scope>NUCLEOTIDE SEQUENCE [LARGE SCALE GENOMIC DNA]</scope>
    <source>
        <strain evidence="9 10">DSM 26910</strain>
    </source>
</reference>
<accession>A0A1M4VQN9</accession>
<dbReference type="Pfam" id="PF08245">
    <property type="entry name" value="Mur_ligase_M"/>
    <property type="match status" value="1"/>
</dbReference>
<evidence type="ECO:0000256" key="2">
    <source>
        <dbReference type="ARBA" id="ARBA00001933"/>
    </source>
</evidence>
<comment type="function">
    <text evidence="5">Catalyzes the interconversion of L-alanine and D-alanine. May also act on other amino acids.</text>
</comment>
<dbReference type="EC" id="5.1.1.1" evidence="5"/>
<keyword evidence="4 5" id="KW-0413">Isomerase</keyword>
<evidence type="ECO:0000256" key="6">
    <source>
        <dbReference type="PIRSR" id="PIRSR600821-50"/>
    </source>
</evidence>
<dbReference type="SUPFAM" id="SSF53623">
    <property type="entry name" value="MurD-like peptide ligases, catalytic domain"/>
    <property type="match status" value="1"/>
</dbReference>
<gene>
    <name evidence="9" type="ORF">SAMN05444274_102175</name>
</gene>
<dbReference type="Gene3D" id="3.40.1390.10">
    <property type="entry name" value="MurE/MurF, N-terminal domain"/>
    <property type="match status" value="1"/>
</dbReference>
<dbReference type="InterPro" id="IPR000713">
    <property type="entry name" value="Mur_ligase_N"/>
</dbReference>
<evidence type="ECO:0000256" key="1">
    <source>
        <dbReference type="ARBA" id="ARBA00000316"/>
    </source>
</evidence>
<organism evidence="9 10">
    <name type="scientific">Mariniphaga anaerophila</name>
    <dbReference type="NCBI Taxonomy" id="1484053"/>
    <lineage>
        <taxon>Bacteria</taxon>
        <taxon>Pseudomonadati</taxon>
        <taxon>Bacteroidota</taxon>
        <taxon>Bacteroidia</taxon>
        <taxon>Marinilabiliales</taxon>
        <taxon>Prolixibacteraceae</taxon>
        <taxon>Mariniphaga</taxon>
    </lineage>
</organism>
<dbReference type="SUPFAM" id="SSF53244">
    <property type="entry name" value="MurD-like peptide ligases, peptide-binding domain"/>
    <property type="match status" value="1"/>
</dbReference>
<feature type="binding site" evidence="5 7">
    <location>
        <position position="592"/>
    </location>
    <ligand>
        <name>substrate</name>
    </ligand>
</feature>
<dbReference type="NCBIfam" id="NF008897">
    <property type="entry name" value="PRK11930.1"/>
    <property type="match status" value="1"/>
</dbReference>
<proteinExistence type="inferred from homology"/>
<dbReference type="InterPro" id="IPR001608">
    <property type="entry name" value="Ala_racemase_N"/>
</dbReference>
<feature type="domain" description="Alanine racemase C-terminal" evidence="8">
    <location>
        <begin position="697"/>
        <end position="821"/>
    </location>
</feature>
<dbReference type="HAMAP" id="MF_01201">
    <property type="entry name" value="Ala_racemase"/>
    <property type="match status" value="1"/>
</dbReference>
<dbReference type="GO" id="GO:0005524">
    <property type="term" value="F:ATP binding"/>
    <property type="evidence" value="ECO:0007669"/>
    <property type="project" value="InterPro"/>
</dbReference>
<dbReference type="RefSeq" id="WP_072999215.1">
    <property type="nucleotide sequence ID" value="NZ_FQUM01000002.1"/>
</dbReference>
<comment type="pathway">
    <text evidence="5">Amino-acid biosynthesis; D-alanine biosynthesis; D-alanine from L-alanine: step 1/1.</text>
</comment>
<evidence type="ECO:0000256" key="4">
    <source>
        <dbReference type="ARBA" id="ARBA00023235"/>
    </source>
</evidence>
<feature type="binding site" evidence="5 7">
    <location>
        <position position="767"/>
    </location>
    <ligand>
        <name>substrate</name>
    </ligand>
</feature>
<evidence type="ECO:0000256" key="7">
    <source>
        <dbReference type="PIRSR" id="PIRSR600821-52"/>
    </source>
</evidence>
<dbReference type="Pfam" id="PF01225">
    <property type="entry name" value="Mur_ligase"/>
    <property type="match status" value="1"/>
</dbReference>
<dbReference type="PANTHER" id="PTHR30511">
    <property type="entry name" value="ALANINE RACEMASE"/>
    <property type="match status" value="1"/>
</dbReference>
<dbReference type="Gene3D" id="3.20.20.10">
    <property type="entry name" value="Alanine racemase"/>
    <property type="match status" value="1"/>
</dbReference>
<evidence type="ECO:0000256" key="5">
    <source>
        <dbReference type="HAMAP-Rule" id="MF_01201"/>
    </source>
</evidence>
<dbReference type="AlphaFoldDB" id="A0A1M4VQN9"/>
<dbReference type="InterPro" id="IPR029066">
    <property type="entry name" value="PLP-binding_barrel"/>
</dbReference>
<keyword evidence="9" id="KW-0436">Ligase</keyword>
<sequence length="823" mass="91807">MTKLSIKEAAEIVHGKLFLPDAFSALKIKHIVTDSRTFFGDDDNLFFALKGPRNNGHEYITELQNRGIKAFVVSESEVVSGKAAFILVKDTTKALQKLAAHNRAGFHYPVVGITGSNGKTIVKEWLYELLSEEFRIVHSPKSYNSQVGVPLSVLLMENNYTLGIFEAGISQPGEMDKLAPVISPEVGILTNIGDAHQENFQSKQQKTAEKLKLFRNSKKLIFCSDDENTAGLVREFCIQYNIDPVSWSMKNRDAFACFSKTAENGTTRLKASVNGESAEFDVPFTDDSSIENVCHCFAAVWTLSKHPEKILPRFSQLAPVAMRLEIKRGINNCLLINDYYNSDLASLSIALSVLHHQAQKSHLKKVVVLSDIRQTGLPSGELYRQVNQLLEQWKVSQLIGVGKEISAHPELFSAEKKFFLSTKAFEKSFMRNDFKNSAVLIKGARTFTFEKISDLLQKKAHQTVLEINLNALINNLNVFRSRLNPATKITAMVKAFSYGSGDVEIAKLLQFQNVDYLAVAVADEGVDLRQAGVQTPVVVMNPEKHSFQNMIDFRLEPNIYSKDLMKAFEKAVAENALTAFPVHIKLDTGMNRLGFKTAEEVEEVVAFLQKTDRLKVASTFSHLAACDDPQMDAFTQQQFSRFEMLSRIITEGFPYKIIRHILNSAGIERFPEKQFEMARLGIGLYGISLTNLPLQTISTFKSIISQVKKLKPGETVGYNCRGKITSDAEIAIVPVGYADGMDRKLGNGNGEAFVKGKRVPVIGNICMDMLMLDVTGLEVQPGNEVEFFGQNISILEVAEKVGTIPYEILTGISQRVKRIYIHE</sequence>
<dbReference type="OrthoDB" id="9801978at2"/>
<dbReference type="GO" id="GO:0016881">
    <property type="term" value="F:acid-amino acid ligase activity"/>
    <property type="evidence" value="ECO:0007669"/>
    <property type="project" value="InterPro"/>
</dbReference>